<dbReference type="Proteomes" id="UP001239626">
    <property type="component" value="Unassembled WGS sequence"/>
</dbReference>
<dbReference type="RefSeq" id="WP_307488798.1">
    <property type="nucleotide sequence ID" value="NZ_JAUSVB010000001.1"/>
</dbReference>
<accession>A0ABU0E917</accession>
<comment type="subcellular location">
    <subcellularLocation>
        <location evidence="1">Membrane</location>
        <topology evidence="1">Multi-pass membrane protein</topology>
    </subcellularLocation>
</comment>
<feature type="transmembrane region" description="Helical" evidence="11">
    <location>
        <begin position="45"/>
        <end position="72"/>
    </location>
</feature>
<evidence type="ECO:0000256" key="5">
    <source>
        <dbReference type="ARBA" id="ARBA00022741"/>
    </source>
</evidence>
<dbReference type="Gene3D" id="1.20.120.620">
    <property type="entry name" value="Backbone structure of the membrane domain of e. Coli histidine kinase receptor kdpd"/>
    <property type="match status" value="1"/>
</dbReference>
<feature type="transmembrane region" description="Helical" evidence="11">
    <location>
        <begin position="92"/>
        <end position="112"/>
    </location>
</feature>
<evidence type="ECO:0000256" key="9">
    <source>
        <dbReference type="ARBA" id="ARBA00023012"/>
    </source>
</evidence>
<dbReference type="InterPro" id="IPR025201">
    <property type="entry name" value="KdpD_TM"/>
</dbReference>
<evidence type="ECO:0000313" key="13">
    <source>
        <dbReference type="EMBL" id="MDQ0371761.1"/>
    </source>
</evidence>
<dbReference type="EMBL" id="JAUSVB010000001">
    <property type="protein sequence ID" value="MDQ0371761.1"/>
    <property type="molecule type" value="Genomic_DNA"/>
</dbReference>
<name>A0ABU0E917_9CELL</name>
<organism evidence="13 14">
    <name type="scientific">Cellulomonas humilata</name>
    <dbReference type="NCBI Taxonomy" id="144055"/>
    <lineage>
        <taxon>Bacteria</taxon>
        <taxon>Bacillati</taxon>
        <taxon>Actinomycetota</taxon>
        <taxon>Actinomycetes</taxon>
        <taxon>Micrococcales</taxon>
        <taxon>Cellulomonadaceae</taxon>
        <taxon>Cellulomonas</taxon>
    </lineage>
</organism>
<feature type="transmembrane region" description="Helical" evidence="11">
    <location>
        <begin position="15"/>
        <end position="33"/>
    </location>
</feature>
<keyword evidence="8 11" id="KW-1133">Transmembrane helix</keyword>
<keyword evidence="7" id="KW-0067">ATP-binding</keyword>
<protein>
    <submittedName>
        <fullName evidence="13">K+-sensing histidine kinase KdpD</fullName>
    </submittedName>
</protein>
<keyword evidence="2" id="KW-0597">Phosphoprotein</keyword>
<keyword evidence="4 11" id="KW-0812">Transmembrane</keyword>
<keyword evidence="6 13" id="KW-0418">Kinase</keyword>
<evidence type="ECO:0000256" key="4">
    <source>
        <dbReference type="ARBA" id="ARBA00022692"/>
    </source>
</evidence>
<proteinExistence type="predicted"/>
<gene>
    <name evidence="13" type="ORF">J2X26_000058</name>
</gene>
<evidence type="ECO:0000256" key="1">
    <source>
        <dbReference type="ARBA" id="ARBA00004141"/>
    </source>
</evidence>
<keyword evidence="9" id="KW-0902">Two-component regulatory system</keyword>
<keyword evidence="5" id="KW-0547">Nucleotide-binding</keyword>
<dbReference type="GO" id="GO:0016301">
    <property type="term" value="F:kinase activity"/>
    <property type="evidence" value="ECO:0007669"/>
    <property type="project" value="UniProtKB-KW"/>
</dbReference>
<evidence type="ECO:0000313" key="14">
    <source>
        <dbReference type="Proteomes" id="UP001239626"/>
    </source>
</evidence>
<keyword evidence="14" id="KW-1185">Reference proteome</keyword>
<dbReference type="InterPro" id="IPR038318">
    <property type="entry name" value="KdpD_sf"/>
</dbReference>
<evidence type="ECO:0000259" key="12">
    <source>
        <dbReference type="Pfam" id="PF13493"/>
    </source>
</evidence>
<evidence type="ECO:0000256" key="6">
    <source>
        <dbReference type="ARBA" id="ARBA00022777"/>
    </source>
</evidence>
<dbReference type="Pfam" id="PF13493">
    <property type="entry name" value="DUF4118"/>
    <property type="match status" value="1"/>
</dbReference>
<feature type="domain" description="Sensor protein KdpD transmembrane" evidence="12">
    <location>
        <begin position="17"/>
        <end position="122"/>
    </location>
</feature>
<evidence type="ECO:0000256" key="2">
    <source>
        <dbReference type="ARBA" id="ARBA00022553"/>
    </source>
</evidence>
<evidence type="ECO:0000256" key="3">
    <source>
        <dbReference type="ARBA" id="ARBA00022679"/>
    </source>
</evidence>
<reference evidence="13 14" key="1">
    <citation type="submission" date="2023-07" db="EMBL/GenBank/DDBJ databases">
        <title>Sorghum-associated microbial communities from plants grown in Nebraska, USA.</title>
        <authorList>
            <person name="Schachtman D."/>
        </authorList>
    </citation>
    <scope>NUCLEOTIDE SEQUENCE [LARGE SCALE GENOMIC DNA]</scope>
    <source>
        <strain evidence="13 14">BE332</strain>
    </source>
</reference>
<evidence type="ECO:0000256" key="7">
    <source>
        <dbReference type="ARBA" id="ARBA00022840"/>
    </source>
</evidence>
<evidence type="ECO:0000256" key="10">
    <source>
        <dbReference type="ARBA" id="ARBA00023136"/>
    </source>
</evidence>
<evidence type="ECO:0000256" key="11">
    <source>
        <dbReference type="SAM" id="Phobius"/>
    </source>
</evidence>
<keyword evidence="10 11" id="KW-0472">Membrane</keyword>
<keyword evidence="3" id="KW-0808">Transferase</keyword>
<sequence length="260" mass="27517">MVDSPSFVRFPRRVLLAYAALAPLIVAATLHALGDRVTTTTAALVMVLLVVAAAATGLRSAGILAALSAGAWFDFFLTEPYGSFKVTNSDDIQATVLLLVVGFAVSELALWGRRQEARASRRAGYLDGVFGTADIVAQVGTTPEALIDRVRRQIVAILEIDACRFEPSGTEGRSTTRLNHDGSVTQRGAEVDVDRHGLPTDDVIALDVSHRGVVRGRFALTASTRVVRPTVEQRRVVVLLADQVGSALAAGSQPSRAGGT</sequence>
<evidence type="ECO:0000256" key="8">
    <source>
        <dbReference type="ARBA" id="ARBA00022989"/>
    </source>
</evidence>
<comment type="caution">
    <text evidence="13">The sequence shown here is derived from an EMBL/GenBank/DDBJ whole genome shotgun (WGS) entry which is preliminary data.</text>
</comment>